<evidence type="ECO:0000313" key="2">
    <source>
        <dbReference type="Proteomes" id="UP000321671"/>
    </source>
</evidence>
<name>A0A5B8RQS0_9CAUD</name>
<protein>
    <submittedName>
        <fullName evidence="1">Uncharacterized protein</fullName>
    </submittedName>
</protein>
<keyword evidence="2" id="KW-1185">Reference proteome</keyword>
<reference evidence="1 2" key="1">
    <citation type="journal article" date="2020" name="Microbiol. Resour. Announc.">
        <title>Complete Genome Sequence of Salmonella enterica Siphophage Shemara.</title>
        <authorList>
            <person name="Chung M."/>
            <person name="Xie Y."/>
            <person name="Newkirk H."/>
            <person name="Liu M."/>
            <person name="Gill J.J."/>
            <person name="Ramsey J."/>
        </authorList>
    </citation>
    <scope>NUCLEOTIDE SEQUENCE [LARGE SCALE GENOMIC DNA]</scope>
</reference>
<accession>A0A5B8RQS0</accession>
<organism evidence="1 2">
    <name type="scientific">Salmonella phage Shemara</name>
    <dbReference type="NCBI Taxonomy" id="2596714"/>
    <lineage>
        <taxon>Viruses</taxon>
        <taxon>Duplodnaviria</taxon>
        <taxon>Heunggongvirae</taxon>
        <taxon>Uroviricota</taxon>
        <taxon>Caudoviricetes</taxon>
        <taxon>Sarkviridae</taxon>
        <taxon>Guernseyvirinae</taxon>
        <taxon>Cornellvirus</taxon>
        <taxon>Cornellvirus shemara</taxon>
    </lineage>
</organism>
<gene>
    <name evidence="1" type="ORF">CPT_Shemara_004</name>
</gene>
<sequence>MFKFCALCAHYKSNIIDPASMLVDTLFKQEEI</sequence>
<proteinExistence type="predicted"/>
<evidence type="ECO:0000313" key="1">
    <source>
        <dbReference type="EMBL" id="QEA10332.1"/>
    </source>
</evidence>
<dbReference type="Proteomes" id="UP000321671">
    <property type="component" value="Segment"/>
</dbReference>
<dbReference type="EMBL" id="MN070121">
    <property type="protein sequence ID" value="QEA10332.1"/>
    <property type="molecule type" value="Genomic_DNA"/>
</dbReference>